<sequence>MKVFDIVIIGRNVSAITAAIYAGMSNSKTLYINCPDETSVVTGVNRYVGYKEGTYEAFRMNAYKQMSKFNVEESTAEVKKIEIEKAQARIFSNEEILAKTLIISTDETLKLIVGDVNSKFLFRCGNLVKDQTEMIALAGTGCMAAMNARTFIAENN</sequence>
<reference evidence="2 3" key="3">
    <citation type="journal article" date="2014" name="Genome Announc.">
        <title>Genome Sequence of the Microsporidian Species Nematocida sp1 Strain ERTm6 (ATCC PRA-372).</title>
        <authorList>
            <person name="Bakowski M.A."/>
            <person name="Priest M."/>
            <person name="Young S."/>
            <person name="Cuomo C.A."/>
            <person name="Troemel E.R."/>
        </authorList>
    </citation>
    <scope>NUCLEOTIDE SEQUENCE [LARGE SCALE GENOMIC DNA]</scope>
    <source>
        <strain evidence="2 3">ERTm6</strain>
    </source>
</reference>
<proteinExistence type="predicted"/>
<keyword evidence="3" id="KW-1185">Reference proteome</keyword>
<dbReference type="EMBL" id="JH604634">
    <property type="protein sequence ID" value="EHY66098.1"/>
    <property type="molecule type" value="Genomic_DNA"/>
</dbReference>
<evidence type="ECO:0000313" key="2">
    <source>
        <dbReference type="EMBL" id="KFG26231.1"/>
    </source>
</evidence>
<reference evidence="1" key="1">
    <citation type="submission" date="2011-03" db="EMBL/GenBank/DDBJ databases">
        <title>The Genome Sequence of Nematocida sp1 strain ERTm2.</title>
        <authorList>
            <consortium name="The Broad Institute Genome Sequencing Platform"/>
            <consortium name="The Broad Institute Genome Sequencing Center for Infectious Disease"/>
            <person name="Cuomo C."/>
            <person name="Troemel E."/>
            <person name="Young S.K."/>
            <person name="Zeng Q."/>
            <person name="Gargeya S."/>
            <person name="Fitzgerald M."/>
            <person name="Haas B."/>
            <person name="Abouelleil A."/>
            <person name="Alvarado L."/>
            <person name="Arachchi H.M."/>
            <person name="Berlin A."/>
            <person name="Brown A."/>
            <person name="Chapman S.B."/>
            <person name="Chen Z."/>
            <person name="Dunbar C."/>
            <person name="Freedman E."/>
            <person name="Gearin G."/>
            <person name="Gellesch M."/>
            <person name="Goldberg J."/>
            <person name="Griggs A."/>
            <person name="Gujja S."/>
            <person name="Heilman E.R."/>
            <person name="Heiman D."/>
            <person name="Howarth C."/>
            <person name="Larson L."/>
            <person name="Lui A."/>
            <person name="MacDonald P.J.P."/>
            <person name="Mehta T."/>
            <person name="Montmayeur A."/>
            <person name="Murphy C."/>
            <person name="Neiman D."/>
            <person name="Pearson M."/>
            <person name="Priest M."/>
            <person name="Roberts A."/>
            <person name="Saif S."/>
            <person name="Shea T."/>
            <person name="Shenoy N."/>
            <person name="Sisk P."/>
            <person name="Stolte C."/>
            <person name="Sykes S."/>
            <person name="White J."/>
            <person name="Yandava C."/>
            <person name="Wortman J."/>
            <person name="Nusbaum C."/>
            <person name="Birren B."/>
        </authorList>
    </citation>
    <scope>NUCLEOTIDE SEQUENCE</scope>
    <source>
        <strain evidence="1">ERTm2</strain>
    </source>
</reference>
<reference evidence="2" key="2">
    <citation type="submission" date="2012-10" db="EMBL/GenBank/DDBJ databases">
        <authorList>
            <consortium name="The Broad Institute Genome Sequencing Platform"/>
            <consortium name="The Broad Institute Genome Sequencing Center for Infectious Disease"/>
            <person name="Cuomo C."/>
            <person name="Troemel E."/>
            <person name="Walker B."/>
            <person name="Young S.K."/>
            <person name="Zeng Q."/>
            <person name="Gargeya S."/>
            <person name="Fitzgerald M."/>
            <person name="Haas B."/>
            <person name="Abouelleil A."/>
            <person name="Alvarado L."/>
            <person name="Arachchi H.M."/>
            <person name="Berlin A.M."/>
            <person name="Chapman S.B."/>
            <person name="Goldberg J."/>
            <person name="Griggs A."/>
            <person name="Gujja S."/>
            <person name="Hansen M."/>
            <person name="Howarth C."/>
            <person name="Imamovic A."/>
            <person name="Larimer J."/>
            <person name="McCowan C."/>
            <person name="Murphy C."/>
            <person name="Neiman D."/>
            <person name="Pearson M."/>
            <person name="Priest M."/>
            <person name="Roberts A."/>
            <person name="Saif S."/>
            <person name="Shea T."/>
            <person name="Sisk P."/>
            <person name="Sykes S."/>
            <person name="Wortman J."/>
            <person name="Nusbaum C."/>
            <person name="Birren B."/>
        </authorList>
    </citation>
    <scope>NUCLEOTIDE SEQUENCE</scope>
    <source>
        <strain evidence="2">ERTm6</strain>
    </source>
</reference>
<dbReference type="Proteomes" id="UP000054524">
    <property type="component" value="Unassembled WGS sequence"/>
</dbReference>
<evidence type="ECO:0000313" key="1">
    <source>
        <dbReference type="EMBL" id="EHY66098.1"/>
    </source>
</evidence>
<dbReference type="HOGENOM" id="CLU_1687098_0_0_1"/>
<accession>H8ZB45</accession>
<accession>A0A086J263</accession>
<protein>
    <recommendedName>
        <fullName evidence="4">FAD/NAD(P)-binding domain-containing protein</fullName>
    </recommendedName>
</protein>
<dbReference type="AlphaFoldDB" id="H8ZB45"/>
<dbReference type="EMBL" id="AKIJ01000003">
    <property type="protein sequence ID" value="KFG26231.1"/>
    <property type="molecule type" value="Genomic_DNA"/>
</dbReference>
<dbReference type="Proteomes" id="UP000005622">
    <property type="component" value="Unassembled WGS sequence"/>
</dbReference>
<name>H8ZB45_NEMA1</name>
<dbReference type="PRINTS" id="PR00469">
    <property type="entry name" value="PNDRDTASEII"/>
</dbReference>
<organism evidence="1">
    <name type="scientific">Nematocida ausubeli (strain ATCC PRA-371 / ERTm2)</name>
    <name type="common">Nematode killer fungus</name>
    <dbReference type="NCBI Taxonomy" id="1913371"/>
    <lineage>
        <taxon>Eukaryota</taxon>
        <taxon>Fungi</taxon>
        <taxon>Fungi incertae sedis</taxon>
        <taxon>Microsporidia</taxon>
        <taxon>Nematocida</taxon>
    </lineage>
</organism>
<dbReference type="Gene3D" id="3.50.50.60">
    <property type="entry name" value="FAD/NAD(P)-binding domain"/>
    <property type="match status" value="1"/>
</dbReference>
<dbReference type="SUPFAM" id="SSF51905">
    <property type="entry name" value="FAD/NAD(P)-binding domain"/>
    <property type="match status" value="1"/>
</dbReference>
<dbReference type="InterPro" id="IPR036188">
    <property type="entry name" value="FAD/NAD-bd_sf"/>
</dbReference>
<evidence type="ECO:0008006" key="4">
    <source>
        <dbReference type="Google" id="ProtNLM"/>
    </source>
</evidence>
<evidence type="ECO:0000313" key="3">
    <source>
        <dbReference type="Proteomes" id="UP000054524"/>
    </source>
</evidence>
<gene>
    <name evidence="1" type="ORF">NERG_00794</name>
    <name evidence="2" type="ORF">NESG_01348</name>
</gene>
<dbReference type="OrthoDB" id="2188817at2759"/>